<gene>
    <name evidence="12" type="primary">eno</name>
    <name evidence="18" type="ORF">SAMN04488099_11244</name>
</gene>
<dbReference type="InterPro" id="IPR000941">
    <property type="entry name" value="Enolase"/>
</dbReference>
<dbReference type="GO" id="GO:0004634">
    <property type="term" value="F:phosphopyruvate hydratase activity"/>
    <property type="evidence" value="ECO:0007669"/>
    <property type="project" value="UniProtKB-UniRule"/>
</dbReference>
<evidence type="ECO:0000256" key="12">
    <source>
        <dbReference type="HAMAP-Rule" id="MF_00318"/>
    </source>
</evidence>
<evidence type="ECO:0000256" key="9">
    <source>
        <dbReference type="ARBA" id="ARBA00023152"/>
    </source>
</evidence>
<dbReference type="HAMAP" id="MF_00318">
    <property type="entry name" value="Enolase"/>
    <property type="match status" value="1"/>
</dbReference>
<name>A0A1H7MQP1_9LACT</name>
<dbReference type="PROSITE" id="PS00164">
    <property type="entry name" value="ENOLASE"/>
    <property type="match status" value="1"/>
</dbReference>
<keyword evidence="7 12" id="KW-0479">Metal-binding</keyword>
<evidence type="ECO:0000259" key="17">
    <source>
        <dbReference type="SMART" id="SM01193"/>
    </source>
</evidence>
<evidence type="ECO:0000256" key="11">
    <source>
        <dbReference type="ARBA" id="ARBA00048951"/>
    </source>
</evidence>
<dbReference type="Gene3D" id="3.30.390.10">
    <property type="entry name" value="Enolase-like, N-terminal domain"/>
    <property type="match status" value="1"/>
</dbReference>
<dbReference type="SMART" id="SM01193">
    <property type="entry name" value="Enolase_N"/>
    <property type="match status" value="1"/>
</dbReference>
<dbReference type="GO" id="GO:0009986">
    <property type="term" value="C:cell surface"/>
    <property type="evidence" value="ECO:0007669"/>
    <property type="project" value="UniProtKB-SubCell"/>
</dbReference>
<evidence type="ECO:0000256" key="13">
    <source>
        <dbReference type="PIRSR" id="PIRSR001400-1"/>
    </source>
</evidence>
<keyword evidence="5 12" id="KW-0963">Cytoplasm</keyword>
<feature type="binding site" evidence="14">
    <location>
        <position position="392"/>
    </location>
    <ligand>
        <name>substrate</name>
    </ligand>
</feature>
<feature type="domain" description="Enolase C-terminal TIM barrel" evidence="16">
    <location>
        <begin position="139"/>
        <end position="429"/>
    </location>
</feature>
<reference evidence="19" key="1">
    <citation type="submission" date="2016-10" db="EMBL/GenBank/DDBJ databases">
        <authorList>
            <person name="Varghese N."/>
            <person name="Submissions S."/>
        </authorList>
    </citation>
    <scope>NUCLEOTIDE SEQUENCE [LARGE SCALE GENOMIC DNA]</scope>
    <source>
        <strain evidence="19">DSM 19183</strain>
    </source>
</reference>
<feature type="active site" description="Proton acceptor" evidence="12 13">
    <location>
        <position position="341"/>
    </location>
</feature>
<dbReference type="GO" id="GO:0000015">
    <property type="term" value="C:phosphopyruvate hydratase complex"/>
    <property type="evidence" value="ECO:0007669"/>
    <property type="project" value="InterPro"/>
</dbReference>
<evidence type="ECO:0000313" key="18">
    <source>
        <dbReference type="EMBL" id="SEL12927.1"/>
    </source>
</evidence>
<keyword evidence="8 12" id="KW-0460">Magnesium</keyword>
<dbReference type="Pfam" id="PF03952">
    <property type="entry name" value="Enolase_N"/>
    <property type="match status" value="1"/>
</dbReference>
<keyword evidence="6 12" id="KW-0964">Secreted</keyword>
<feature type="binding site" evidence="14">
    <location>
        <begin position="368"/>
        <end position="371"/>
    </location>
    <ligand>
        <name>substrate</name>
    </ligand>
</feature>
<protein>
    <recommendedName>
        <fullName evidence="4 12">Enolase</fullName>
        <ecNumber evidence="3 12">4.2.1.11</ecNumber>
    </recommendedName>
    <alternativeName>
        <fullName evidence="12">2-phospho-D-glycerate hydro-lyase</fullName>
    </alternativeName>
    <alternativeName>
        <fullName evidence="12">2-phosphoglycerate dehydratase</fullName>
    </alternativeName>
</protein>
<dbReference type="NCBIfam" id="TIGR01060">
    <property type="entry name" value="eno"/>
    <property type="match status" value="1"/>
</dbReference>
<dbReference type="FunFam" id="3.30.390.10:FF:000001">
    <property type="entry name" value="Enolase"/>
    <property type="match status" value="1"/>
</dbReference>
<evidence type="ECO:0000256" key="6">
    <source>
        <dbReference type="ARBA" id="ARBA00022525"/>
    </source>
</evidence>
<dbReference type="FunFam" id="3.20.20.120:FF:000001">
    <property type="entry name" value="Enolase"/>
    <property type="match status" value="1"/>
</dbReference>
<dbReference type="OrthoDB" id="9804716at2"/>
<evidence type="ECO:0000256" key="8">
    <source>
        <dbReference type="ARBA" id="ARBA00022842"/>
    </source>
</evidence>
<comment type="pathway">
    <text evidence="1 12">Carbohydrate degradation; glycolysis; pyruvate from D-glyceraldehyde 3-phosphate: step 4/5.</text>
</comment>
<dbReference type="SFLD" id="SFLDG00178">
    <property type="entry name" value="enolase"/>
    <property type="match status" value="1"/>
</dbReference>
<feature type="binding site" evidence="14">
    <location>
        <position position="316"/>
    </location>
    <ligand>
        <name>substrate</name>
    </ligand>
</feature>
<evidence type="ECO:0000313" key="19">
    <source>
        <dbReference type="Proteomes" id="UP000199081"/>
    </source>
</evidence>
<dbReference type="PRINTS" id="PR00148">
    <property type="entry name" value="ENOLASE"/>
</dbReference>
<organism evidence="18 19">
    <name type="scientific">Alkalibacterium pelagium</name>
    <dbReference type="NCBI Taxonomy" id="426702"/>
    <lineage>
        <taxon>Bacteria</taxon>
        <taxon>Bacillati</taxon>
        <taxon>Bacillota</taxon>
        <taxon>Bacilli</taxon>
        <taxon>Lactobacillales</taxon>
        <taxon>Carnobacteriaceae</taxon>
        <taxon>Alkalibacterium</taxon>
    </lineage>
</organism>
<evidence type="ECO:0000259" key="16">
    <source>
        <dbReference type="SMART" id="SM01192"/>
    </source>
</evidence>
<keyword evidence="19" id="KW-1185">Reference proteome</keyword>
<feature type="binding site" evidence="14">
    <location>
        <position position="155"/>
    </location>
    <ligand>
        <name>substrate</name>
    </ligand>
</feature>
<dbReference type="GO" id="GO:0005576">
    <property type="term" value="C:extracellular region"/>
    <property type="evidence" value="ECO:0007669"/>
    <property type="project" value="UniProtKB-SubCell"/>
</dbReference>
<evidence type="ECO:0000256" key="3">
    <source>
        <dbReference type="ARBA" id="ARBA00012058"/>
    </source>
</evidence>
<feature type="binding site" evidence="12">
    <location>
        <position position="392"/>
    </location>
    <ligand>
        <name>(2R)-2-phosphoglycerate</name>
        <dbReference type="ChEBI" id="CHEBI:58289"/>
    </ligand>
</feature>
<feature type="binding site" evidence="12">
    <location>
        <position position="341"/>
    </location>
    <ligand>
        <name>(2R)-2-phosphoglycerate</name>
        <dbReference type="ChEBI" id="CHEBI:58289"/>
    </ligand>
</feature>
<evidence type="ECO:0000256" key="5">
    <source>
        <dbReference type="ARBA" id="ARBA00022490"/>
    </source>
</evidence>
<dbReference type="PIRSF" id="PIRSF001400">
    <property type="entry name" value="Enolase"/>
    <property type="match status" value="1"/>
</dbReference>
<dbReference type="SUPFAM" id="SSF51604">
    <property type="entry name" value="Enolase C-terminal domain-like"/>
    <property type="match status" value="1"/>
</dbReference>
<dbReference type="GO" id="GO:0006096">
    <property type="term" value="P:glycolytic process"/>
    <property type="evidence" value="ECO:0007669"/>
    <property type="project" value="UniProtKB-UniRule"/>
</dbReference>
<evidence type="ECO:0000256" key="2">
    <source>
        <dbReference type="ARBA" id="ARBA00009604"/>
    </source>
</evidence>
<dbReference type="InterPro" id="IPR020811">
    <property type="entry name" value="Enolase_N"/>
</dbReference>
<dbReference type="PANTHER" id="PTHR11902:SF1">
    <property type="entry name" value="ENOLASE"/>
    <property type="match status" value="1"/>
</dbReference>
<accession>A0A1H7MQP1</accession>
<evidence type="ECO:0000256" key="10">
    <source>
        <dbReference type="ARBA" id="ARBA00023239"/>
    </source>
</evidence>
<feature type="binding site" evidence="12 15">
    <location>
        <position position="242"/>
    </location>
    <ligand>
        <name>Mg(2+)</name>
        <dbReference type="ChEBI" id="CHEBI:18420"/>
    </ligand>
</feature>
<evidence type="ECO:0000256" key="15">
    <source>
        <dbReference type="PIRSR" id="PIRSR001400-3"/>
    </source>
</evidence>
<feature type="domain" description="Enolase N-terminal" evidence="17">
    <location>
        <begin position="4"/>
        <end position="134"/>
    </location>
</feature>
<comment type="cofactor">
    <cofactor evidence="15">
        <name>Mg(2+)</name>
        <dbReference type="ChEBI" id="CHEBI:18420"/>
    </cofactor>
    <text evidence="15">Mg(2+) is required for catalysis and for stabilizing the dimer.</text>
</comment>
<dbReference type="InterPro" id="IPR036849">
    <property type="entry name" value="Enolase-like_C_sf"/>
</dbReference>
<dbReference type="UniPathway" id="UPA00109">
    <property type="reaction ID" value="UER00187"/>
</dbReference>
<dbReference type="InterPro" id="IPR020809">
    <property type="entry name" value="Enolase_CS"/>
</dbReference>
<proteinExistence type="inferred from homology"/>
<feature type="binding site" evidence="12">
    <location>
        <position position="370"/>
    </location>
    <ligand>
        <name>(2R)-2-phosphoglycerate</name>
        <dbReference type="ChEBI" id="CHEBI:58289"/>
    </ligand>
</feature>
<dbReference type="SFLD" id="SFLDF00002">
    <property type="entry name" value="enolase"/>
    <property type="match status" value="1"/>
</dbReference>
<evidence type="ECO:0000256" key="14">
    <source>
        <dbReference type="PIRSR" id="PIRSR001400-2"/>
    </source>
</evidence>
<keyword evidence="10 12" id="KW-0456">Lyase</keyword>
<feature type="binding site" evidence="14">
    <location>
        <position position="289"/>
    </location>
    <ligand>
        <name>substrate</name>
    </ligand>
</feature>
<dbReference type="Gene3D" id="3.20.20.120">
    <property type="entry name" value="Enolase-like C-terminal domain"/>
    <property type="match status" value="1"/>
</dbReference>
<dbReference type="Pfam" id="PF00113">
    <property type="entry name" value="Enolase_C"/>
    <property type="match status" value="1"/>
</dbReference>
<evidence type="ECO:0000256" key="1">
    <source>
        <dbReference type="ARBA" id="ARBA00005031"/>
    </source>
</evidence>
<dbReference type="RefSeq" id="WP_091482138.1">
    <property type="nucleotide sequence ID" value="NZ_BJYC01000014.1"/>
</dbReference>
<sequence>MPFITDVIAREVLDSRGNPTIEVEVITESGAFGRGMVPSGASTGEHEAVELRDGDKDRYLGKGVTKAVDNVNETIADAIIGMDVRDQMGIDKALIELDGTPNKGKLGANAILGVSIAVARAAADYLDLPLYRYLGGTNTKVLPTPMMNIVNGGSHSDAPIAFQEFMVLPVGAPTFKEALRWGAEIFHALKAILKDRGLETSVGDEGGFAPKFEGTEDGVETILEAIKKVGLEPGKDVFLGFDCAASEFYEDGVYNYAKFEGENGAKRNAEEQVDYLEELVNKYPIISIEDGMDENDWDGFKLLTERLGDKVQLVGDDLFVTNTEILKRGIDNGVGNSILIKVNQIGTLTETFNAIEMAKKAGYTAVISHRSGETEDATISDISVALNAGQIKTGSLSRTDRIAKYNQLLRIEDQLGDLAVYEGIDAFYNLADK</sequence>
<feature type="binding site" evidence="12 15">
    <location>
        <position position="316"/>
    </location>
    <ligand>
        <name>Mg(2+)</name>
        <dbReference type="ChEBI" id="CHEBI:18420"/>
    </ligand>
</feature>
<evidence type="ECO:0000256" key="4">
    <source>
        <dbReference type="ARBA" id="ARBA00017068"/>
    </source>
</evidence>
<feature type="binding site" evidence="14">
    <location>
        <position position="164"/>
    </location>
    <ligand>
        <name>substrate</name>
    </ligand>
</feature>
<feature type="binding site" evidence="12">
    <location>
        <position position="371"/>
    </location>
    <ligand>
        <name>(2R)-2-phosphoglycerate</name>
        <dbReference type="ChEBI" id="CHEBI:58289"/>
    </ligand>
</feature>
<dbReference type="SFLD" id="SFLDS00001">
    <property type="entry name" value="Enolase"/>
    <property type="match status" value="1"/>
</dbReference>
<dbReference type="GO" id="GO:0000287">
    <property type="term" value="F:magnesium ion binding"/>
    <property type="evidence" value="ECO:0007669"/>
    <property type="project" value="UniProtKB-UniRule"/>
</dbReference>
<dbReference type="EC" id="4.2.1.11" evidence="3 12"/>
<comment type="subcellular location">
    <subcellularLocation>
        <location evidence="12">Cytoplasm</location>
    </subcellularLocation>
    <subcellularLocation>
        <location evidence="12">Secreted</location>
    </subcellularLocation>
    <subcellularLocation>
        <location evidence="12">Cell surface</location>
    </subcellularLocation>
    <text evidence="12">Fractions of enolase are present in both the cytoplasm and on the cell surface.</text>
</comment>
<comment type="function">
    <text evidence="12">Catalyzes the reversible conversion of 2-phosphoglycerate (2-PG) into phosphoenolpyruvate (PEP). It is essential for the degradation of carbohydrates via glycolysis.</text>
</comment>
<dbReference type="CDD" id="cd03313">
    <property type="entry name" value="enolase"/>
    <property type="match status" value="1"/>
</dbReference>
<keyword evidence="9 12" id="KW-0324">Glycolysis</keyword>
<dbReference type="InterPro" id="IPR029017">
    <property type="entry name" value="Enolase-like_N"/>
</dbReference>
<dbReference type="Proteomes" id="UP000199081">
    <property type="component" value="Unassembled WGS sequence"/>
</dbReference>
<dbReference type="PANTHER" id="PTHR11902">
    <property type="entry name" value="ENOLASE"/>
    <property type="match status" value="1"/>
</dbReference>
<dbReference type="AlphaFoldDB" id="A0A1H7MQP1"/>
<comment type="catalytic activity">
    <reaction evidence="11">
        <text>(2R)-2-phosphoglycerate = phosphoenolpyruvate + H2O</text>
        <dbReference type="Rhea" id="RHEA:10164"/>
        <dbReference type="ChEBI" id="CHEBI:15377"/>
        <dbReference type="ChEBI" id="CHEBI:58289"/>
        <dbReference type="ChEBI" id="CHEBI:58702"/>
        <dbReference type="EC" id="4.2.1.11"/>
    </reaction>
    <physiologicalReaction direction="left-to-right" evidence="11">
        <dbReference type="Rhea" id="RHEA:10165"/>
    </physiologicalReaction>
</comment>
<dbReference type="EMBL" id="FNZU01000012">
    <property type="protein sequence ID" value="SEL12927.1"/>
    <property type="molecule type" value="Genomic_DNA"/>
</dbReference>
<comment type="similarity">
    <text evidence="2 12">Belongs to the enolase family.</text>
</comment>
<dbReference type="STRING" id="426702.SAMN04488099_11244"/>
<evidence type="ECO:0000256" key="7">
    <source>
        <dbReference type="ARBA" id="ARBA00022723"/>
    </source>
</evidence>
<comment type="cofactor">
    <cofactor evidence="12">
        <name>Mg(2+)</name>
        <dbReference type="ChEBI" id="CHEBI:18420"/>
    </cofactor>
    <text evidence="12">Binds a second Mg(2+) ion via substrate during catalysis.</text>
</comment>
<feature type="binding site" evidence="12">
    <location>
        <position position="163"/>
    </location>
    <ligand>
        <name>(2R)-2-phosphoglycerate</name>
        <dbReference type="ChEBI" id="CHEBI:58289"/>
    </ligand>
</feature>
<dbReference type="SUPFAM" id="SSF54826">
    <property type="entry name" value="Enolase N-terminal domain-like"/>
    <property type="match status" value="1"/>
</dbReference>
<feature type="active site" description="Proton donor" evidence="12 13">
    <location>
        <position position="205"/>
    </location>
</feature>
<feature type="binding site" evidence="12 15">
    <location>
        <position position="289"/>
    </location>
    <ligand>
        <name>Mg(2+)</name>
        <dbReference type="ChEBI" id="CHEBI:18420"/>
    </ligand>
</feature>
<dbReference type="InterPro" id="IPR020810">
    <property type="entry name" value="Enolase_C"/>
</dbReference>
<dbReference type="SMART" id="SM01192">
    <property type="entry name" value="Enolase_C"/>
    <property type="match status" value="1"/>
</dbReference>